<reference evidence="13 14" key="1">
    <citation type="submission" date="2011-08" db="EMBL/GenBank/DDBJ databases">
        <title>The Genome Sequence of Clostridium hathewayi WAL-18680.</title>
        <authorList>
            <consortium name="The Broad Institute Genome Sequencing Platform"/>
            <person name="Earl A."/>
            <person name="Ward D."/>
            <person name="Feldgarden M."/>
            <person name="Gevers D."/>
            <person name="Finegold S.M."/>
            <person name="Summanen P.H."/>
            <person name="Molitoris D.R."/>
            <person name="Song M."/>
            <person name="Daigneault M."/>
            <person name="Allen-Vercoe E."/>
            <person name="Young S.K."/>
            <person name="Zeng Q."/>
            <person name="Gargeya S."/>
            <person name="Fitzgerald M."/>
            <person name="Haas B."/>
            <person name="Abouelleil A."/>
            <person name="Alvarado L."/>
            <person name="Arachchi H.M."/>
            <person name="Berlin A."/>
            <person name="Brown A."/>
            <person name="Chapman S.B."/>
            <person name="Chen Z."/>
            <person name="Dunbar C."/>
            <person name="Freedman E."/>
            <person name="Gearin G."/>
            <person name="Gellesch M."/>
            <person name="Goldberg J."/>
            <person name="Griggs A."/>
            <person name="Gujja S."/>
            <person name="Heiman D."/>
            <person name="Howarth C."/>
            <person name="Larson L."/>
            <person name="Lui A."/>
            <person name="MacDonald P.J.P."/>
            <person name="Montmayeur A."/>
            <person name="Murphy C."/>
            <person name="Neiman D."/>
            <person name="Pearson M."/>
            <person name="Priest M."/>
            <person name="Roberts A."/>
            <person name="Saif S."/>
            <person name="Shea T."/>
            <person name="Shenoy N."/>
            <person name="Sisk P."/>
            <person name="Stolte C."/>
            <person name="Sykes S."/>
            <person name="Wortman J."/>
            <person name="Nusbaum C."/>
            <person name="Birren B."/>
        </authorList>
    </citation>
    <scope>NUCLEOTIDE SEQUENCE [LARGE SCALE GENOMIC DNA]</scope>
    <source>
        <strain evidence="13 14">WAL-18680</strain>
    </source>
</reference>
<dbReference type="GO" id="GO:0046872">
    <property type="term" value="F:metal ion binding"/>
    <property type="evidence" value="ECO:0007669"/>
    <property type="project" value="UniProtKB-KW"/>
</dbReference>
<sequence length="543" mass="58315">MKRYRKAAALALAAAMILSTAACGKKASDTSSTDAGAATQETDSTGAKSTSDLKVGICIYKFNDDFMTLYREELKSYLMSQYGIAEGNITIMDSKGDQEEQNTQIDNFLSHDVDVLILNLVQASAAESIVNQCREAGVPVVFINREPEESELKRWADEAIAAAYVGADAEQSGTFQGEIILETPNKGDFNGDGVVSYAMIMGDPETVDAQYRTEFSIKALEDGGMKTEKLFEQHGDWDQTRGQELAASALAQYGDKLEVIFCNNDAMANGAQAAIRAAGRTVGGDIYLVGVDALEETIDYIKEGTVTGTVLNDHVGQSHTAADVAVKMAAGEKVDTRYTIDYIKLATDVKVAAADSGEAAAAAFDLATGAREFQAGICISQFDDDFMNLYCEELQNYLEAAYDAKVTAVDAGGDQAEQEGQIDQFISQGVDVLILNLVQASAAEDVVNKCKEADIPVVFINQEPDAAEIERWSIEFIAASYVGPDAGQPETFQDESVPETPEEEESMVNDYVGPSHMAADVAAQMAAGSKVETRYMVDQAATE</sequence>
<dbReference type="CDD" id="cd01539">
    <property type="entry name" value="PBP1_GGBP"/>
    <property type="match status" value="1"/>
</dbReference>
<evidence type="ECO:0000256" key="8">
    <source>
        <dbReference type="ARBA" id="ARBA00034323"/>
    </source>
</evidence>
<feature type="signal peptide" evidence="11">
    <location>
        <begin position="1"/>
        <end position="21"/>
    </location>
</feature>
<keyword evidence="14" id="KW-1185">Reference proteome</keyword>
<dbReference type="EMBL" id="ADLN01000017">
    <property type="protein sequence ID" value="EHI60500.1"/>
    <property type="molecule type" value="Genomic_DNA"/>
</dbReference>
<keyword evidence="3" id="KW-0762">Sugar transport</keyword>
<dbReference type="Gene3D" id="3.40.50.2300">
    <property type="match status" value="3"/>
</dbReference>
<evidence type="ECO:0000256" key="10">
    <source>
        <dbReference type="SAM" id="MobiDB-lite"/>
    </source>
</evidence>
<keyword evidence="7" id="KW-0106">Calcium</keyword>
<evidence type="ECO:0000256" key="11">
    <source>
        <dbReference type="SAM" id="SignalP"/>
    </source>
</evidence>
<dbReference type="AlphaFoldDB" id="G5IDB8"/>
<evidence type="ECO:0000313" key="14">
    <source>
        <dbReference type="Proteomes" id="UP000005384"/>
    </source>
</evidence>
<evidence type="ECO:0000256" key="7">
    <source>
        <dbReference type="ARBA" id="ARBA00022837"/>
    </source>
</evidence>
<dbReference type="GO" id="GO:0030288">
    <property type="term" value="C:outer membrane-bounded periplasmic space"/>
    <property type="evidence" value="ECO:0007669"/>
    <property type="project" value="TreeGrafter"/>
</dbReference>
<keyword evidence="6" id="KW-0574">Periplasm</keyword>
<feature type="compositionally biased region" description="Polar residues" evidence="10">
    <location>
        <begin position="40"/>
        <end position="49"/>
    </location>
</feature>
<dbReference type="PANTHER" id="PTHR30036:SF2">
    <property type="entry name" value="D-GALACTOSE_METHYL-GALACTOSIDE BINDING PERIPLASMIC PROTEIN MGLB"/>
    <property type="match status" value="1"/>
</dbReference>
<evidence type="ECO:0000256" key="1">
    <source>
        <dbReference type="ARBA" id="ARBA00004196"/>
    </source>
</evidence>
<evidence type="ECO:0000256" key="6">
    <source>
        <dbReference type="ARBA" id="ARBA00022764"/>
    </source>
</evidence>
<feature type="domain" description="Periplasmic binding protein" evidence="12">
    <location>
        <begin position="376"/>
        <end position="466"/>
    </location>
</feature>
<evidence type="ECO:0000256" key="9">
    <source>
        <dbReference type="ARBA" id="ARBA00034344"/>
    </source>
</evidence>
<dbReference type="InterPro" id="IPR050555">
    <property type="entry name" value="Bact_Solute-Bind_Prot2"/>
</dbReference>
<feature type="compositionally biased region" description="Low complexity" evidence="10">
    <location>
        <begin position="29"/>
        <end position="39"/>
    </location>
</feature>
<dbReference type="PROSITE" id="PS51257">
    <property type="entry name" value="PROKAR_LIPOPROTEIN"/>
    <property type="match status" value="1"/>
</dbReference>
<evidence type="ECO:0000256" key="4">
    <source>
        <dbReference type="ARBA" id="ARBA00022723"/>
    </source>
</evidence>
<dbReference type="Pfam" id="PF13407">
    <property type="entry name" value="Peripla_BP_4"/>
    <property type="match status" value="2"/>
</dbReference>
<protein>
    <recommendedName>
        <fullName evidence="9">D-galactose/methyl-galactoside binding periplasmic protein MglB</fullName>
    </recommendedName>
</protein>
<name>G5IDB8_9FIRM</name>
<evidence type="ECO:0000259" key="12">
    <source>
        <dbReference type="Pfam" id="PF13407"/>
    </source>
</evidence>
<keyword evidence="4" id="KW-0479">Metal-binding</keyword>
<dbReference type="GO" id="GO:0030246">
    <property type="term" value="F:carbohydrate binding"/>
    <property type="evidence" value="ECO:0007669"/>
    <property type="project" value="InterPro"/>
</dbReference>
<dbReference type="RefSeq" id="WP_006779481.1">
    <property type="nucleotide sequence ID" value="NZ_CP040506.1"/>
</dbReference>
<organism evidence="13 14">
    <name type="scientific">Hungatella hathewayi WAL-18680</name>
    <dbReference type="NCBI Taxonomy" id="742737"/>
    <lineage>
        <taxon>Bacteria</taxon>
        <taxon>Bacillati</taxon>
        <taxon>Bacillota</taxon>
        <taxon>Clostridia</taxon>
        <taxon>Lachnospirales</taxon>
        <taxon>Lachnospiraceae</taxon>
        <taxon>Hungatella</taxon>
    </lineage>
</organism>
<dbReference type="Proteomes" id="UP000005384">
    <property type="component" value="Unassembled WGS sequence"/>
</dbReference>
<accession>G5IDB8</accession>
<keyword evidence="5 11" id="KW-0732">Signal</keyword>
<evidence type="ECO:0000313" key="13">
    <source>
        <dbReference type="EMBL" id="EHI60500.1"/>
    </source>
</evidence>
<dbReference type="InterPro" id="IPR025997">
    <property type="entry name" value="SBP_2_dom"/>
</dbReference>
<comment type="caution">
    <text evidence="13">The sequence shown here is derived from an EMBL/GenBank/DDBJ whole genome shotgun (WGS) entry which is preliminary data.</text>
</comment>
<keyword evidence="2" id="KW-0813">Transport</keyword>
<dbReference type="HOGENOM" id="CLU_501331_0_0_9"/>
<dbReference type="InterPro" id="IPR044085">
    <property type="entry name" value="MglB-like_PBP1"/>
</dbReference>
<dbReference type="SUPFAM" id="SSF53822">
    <property type="entry name" value="Periplasmic binding protein-like I"/>
    <property type="match status" value="2"/>
</dbReference>
<comment type="subcellular location">
    <subcellularLocation>
        <location evidence="1">Cell envelope</location>
    </subcellularLocation>
</comment>
<feature type="domain" description="Periplasmic binding protein" evidence="12">
    <location>
        <begin position="55"/>
        <end position="333"/>
    </location>
</feature>
<proteinExistence type="predicted"/>
<feature type="chain" id="PRO_5039218856" description="D-galactose/methyl-galactoside binding periplasmic protein MglB" evidence="11">
    <location>
        <begin position="22"/>
        <end position="543"/>
    </location>
</feature>
<feature type="region of interest" description="Disordered" evidence="10">
    <location>
        <begin position="26"/>
        <end position="49"/>
    </location>
</feature>
<evidence type="ECO:0000256" key="3">
    <source>
        <dbReference type="ARBA" id="ARBA00022597"/>
    </source>
</evidence>
<dbReference type="InterPro" id="IPR028082">
    <property type="entry name" value="Peripla_BP_I"/>
</dbReference>
<gene>
    <name evidence="13" type="ORF">HMPREF9473_01495</name>
</gene>
<feature type="compositionally biased region" description="Acidic residues" evidence="10">
    <location>
        <begin position="492"/>
        <end position="507"/>
    </location>
</feature>
<evidence type="ECO:0000256" key="2">
    <source>
        <dbReference type="ARBA" id="ARBA00022448"/>
    </source>
</evidence>
<dbReference type="PANTHER" id="PTHR30036">
    <property type="entry name" value="D-XYLOSE-BINDING PERIPLASMIC PROTEIN"/>
    <property type="match status" value="1"/>
</dbReference>
<feature type="region of interest" description="Disordered" evidence="10">
    <location>
        <begin position="485"/>
        <end position="507"/>
    </location>
</feature>
<comment type="subunit">
    <text evidence="8">The ABC transporter complex is composed of one ATP-binding protein (MglA), two transmembrane proteins (MglC) and a solute-binding protein (MglB).</text>
</comment>
<dbReference type="PATRIC" id="fig|742737.3.peg.1511"/>
<evidence type="ECO:0000256" key="5">
    <source>
        <dbReference type="ARBA" id="ARBA00022729"/>
    </source>
</evidence>